<accession>A0AA49Q9D3</accession>
<gene>
    <name evidence="3" type="ORF">Strain138_002520</name>
    <name evidence="4" type="ORF">Strain318_002520</name>
</gene>
<feature type="signal peptide" evidence="2">
    <location>
        <begin position="1"/>
        <end position="23"/>
    </location>
</feature>
<organism evidence="3">
    <name type="scientific">Pseudogemmatithrix spongiicola</name>
    <dbReference type="NCBI Taxonomy" id="3062599"/>
    <lineage>
        <taxon>Bacteria</taxon>
        <taxon>Pseudomonadati</taxon>
        <taxon>Gemmatimonadota</taxon>
        <taxon>Gemmatimonadia</taxon>
        <taxon>Gemmatimonadales</taxon>
        <taxon>Gemmatimonadaceae</taxon>
        <taxon>Pseudogemmatithrix</taxon>
    </lineage>
</organism>
<dbReference type="RefSeq" id="WP_367886063.1">
    <property type="nucleotide sequence ID" value="NZ_CP130612.1"/>
</dbReference>
<evidence type="ECO:0000313" key="5">
    <source>
        <dbReference type="Proteomes" id="UP001229955"/>
    </source>
</evidence>
<evidence type="ECO:0000256" key="1">
    <source>
        <dbReference type="SAM" id="MobiDB-lite"/>
    </source>
</evidence>
<dbReference type="Proteomes" id="UP001229955">
    <property type="component" value="Chromosome"/>
</dbReference>
<proteinExistence type="predicted"/>
<evidence type="ECO:0008006" key="6">
    <source>
        <dbReference type="Google" id="ProtNLM"/>
    </source>
</evidence>
<feature type="region of interest" description="Disordered" evidence="1">
    <location>
        <begin position="79"/>
        <end position="104"/>
    </location>
</feature>
<reference evidence="3" key="1">
    <citation type="submission" date="2023-07" db="EMBL/GenBank/DDBJ databases">
        <authorList>
            <person name="Haufschild T."/>
            <person name="Kallscheuer N."/>
            <person name="Hammer J."/>
            <person name="Kohn T."/>
            <person name="Kabuu M."/>
            <person name="Jogler M."/>
            <person name="Wohfarth N."/>
            <person name="Heuer A."/>
            <person name="Rohde M."/>
            <person name="van Teeseling M.C.F."/>
            <person name="Jogler C."/>
        </authorList>
    </citation>
    <scope>NUCLEOTIDE SEQUENCE</scope>
    <source>
        <strain evidence="3">Strain 138</strain>
        <strain evidence="4">Strain 318</strain>
    </source>
</reference>
<sequence length="179" mass="18339">MRTLRLLFCAALAAMLLAPDAAAQGTETAVPVGPAPVGMGPNGATLRCRDGFFPPAGAPDAACRERGGVLARFPLRRTPSRATEAQATARAEAEARRNARAASGSNAAMAAARADSARPAGFEPIAVRRARADSLNRAAATPPAGATLLCTDGTWIVRDTTRARCASHGGLRLVLPTSP</sequence>
<feature type="compositionally biased region" description="Low complexity" evidence="1">
    <location>
        <begin position="81"/>
        <end position="90"/>
    </location>
</feature>
<evidence type="ECO:0000313" key="3">
    <source>
        <dbReference type="EMBL" id="WKW13203.1"/>
    </source>
</evidence>
<dbReference type="EMBL" id="CP130613">
    <property type="protein sequence ID" value="WKW16110.1"/>
    <property type="molecule type" value="Genomic_DNA"/>
</dbReference>
<evidence type="ECO:0000313" key="4">
    <source>
        <dbReference type="EMBL" id="WKW16110.1"/>
    </source>
</evidence>
<feature type="chain" id="PRO_5041457469" description="DUF3761 domain-containing protein" evidence="2">
    <location>
        <begin position="24"/>
        <end position="179"/>
    </location>
</feature>
<protein>
    <recommendedName>
        <fullName evidence="6">DUF3761 domain-containing protein</fullName>
    </recommendedName>
</protein>
<dbReference type="KEGG" id="pspc:Strain318_002520"/>
<dbReference type="EMBL" id="CP130612">
    <property type="protein sequence ID" value="WKW13203.1"/>
    <property type="molecule type" value="Genomic_DNA"/>
</dbReference>
<dbReference type="AlphaFoldDB" id="A0AA49JX33"/>
<evidence type="ECO:0000256" key="2">
    <source>
        <dbReference type="SAM" id="SignalP"/>
    </source>
</evidence>
<keyword evidence="2" id="KW-0732">Signal</keyword>
<accession>A0AA49JX33</accession>
<keyword evidence="5" id="KW-1185">Reference proteome</keyword>
<name>A0AA49JX33_9BACT</name>